<protein>
    <submittedName>
        <fullName evidence="1">Uncharacterized protein</fullName>
    </submittedName>
</protein>
<sequence>MFFKQRMTAFLVRFCITLIGSTVVGLVVAKYVIVMDKQSVAARVNALQTGVYASNQSLKADLERFQETNLAAFIELQDMMRALSAQVEAMPDPVPQQPQIDHRAEMSKIQAQLQQLSSDTKELEAAIWAEIVAREPDPSAPVAE</sequence>
<comment type="caution">
    <text evidence="1">The sequence shown here is derived from an EMBL/GenBank/DDBJ whole genome shotgun (WGS) entry which is preliminary data.</text>
</comment>
<gene>
    <name evidence="1" type="ORF">GCM10007939_21030</name>
</gene>
<evidence type="ECO:0000313" key="1">
    <source>
        <dbReference type="EMBL" id="GLQ35820.1"/>
    </source>
</evidence>
<dbReference type="Proteomes" id="UP001156694">
    <property type="component" value="Unassembled WGS sequence"/>
</dbReference>
<name>A0ABQ5VWT7_9RHOB</name>
<reference evidence="2" key="1">
    <citation type="journal article" date="2019" name="Int. J. Syst. Evol. Microbiol.">
        <title>The Global Catalogue of Microorganisms (GCM) 10K type strain sequencing project: providing services to taxonomists for standard genome sequencing and annotation.</title>
        <authorList>
            <consortium name="The Broad Institute Genomics Platform"/>
            <consortium name="The Broad Institute Genome Sequencing Center for Infectious Disease"/>
            <person name="Wu L."/>
            <person name="Ma J."/>
        </authorList>
    </citation>
    <scope>NUCLEOTIDE SEQUENCE [LARGE SCALE GENOMIC DNA]</scope>
    <source>
        <strain evidence="2">NBRC 110140</strain>
    </source>
</reference>
<accession>A0ABQ5VWT7</accession>
<proteinExistence type="predicted"/>
<organism evidence="1 2">
    <name type="scientific">Amylibacter marinus</name>
    <dbReference type="NCBI Taxonomy" id="1475483"/>
    <lineage>
        <taxon>Bacteria</taxon>
        <taxon>Pseudomonadati</taxon>
        <taxon>Pseudomonadota</taxon>
        <taxon>Alphaproteobacteria</taxon>
        <taxon>Rhodobacterales</taxon>
        <taxon>Paracoccaceae</taxon>
        <taxon>Amylibacter</taxon>
    </lineage>
</organism>
<dbReference type="RefSeq" id="WP_284378815.1">
    <property type="nucleotide sequence ID" value="NZ_BSNN01000005.1"/>
</dbReference>
<dbReference type="EMBL" id="BSNN01000005">
    <property type="protein sequence ID" value="GLQ35820.1"/>
    <property type="molecule type" value="Genomic_DNA"/>
</dbReference>
<evidence type="ECO:0000313" key="2">
    <source>
        <dbReference type="Proteomes" id="UP001156694"/>
    </source>
</evidence>
<keyword evidence="2" id="KW-1185">Reference proteome</keyword>